<dbReference type="EMBL" id="CM056815">
    <property type="protein sequence ID" value="KAJ8629511.1"/>
    <property type="molecule type" value="Genomic_DNA"/>
</dbReference>
<gene>
    <name evidence="1" type="ORF">MRB53_022834</name>
</gene>
<dbReference type="Proteomes" id="UP001234297">
    <property type="component" value="Chromosome 7"/>
</dbReference>
<comment type="caution">
    <text evidence="1">The sequence shown here is derived from an EMBL/GenBank/DDBJ whole genome shotgun (WGS) entry which is preliminary data.</text>
</comment>
<evidence type="ECO:0000313" key="2">
    <source>
        <dbReference type="Proteomes" id="UP001234297"/>
    </source>
</evidence>
<reference evidence="1 2" key="1">
    <citation type="journal article" date="2022" name="Hortic Res">
        <title>A haplotype resolved chromosomal level avocado genome allows analysis of novel avocado genes.</title>
        <authorList>
            <person name="Nath O."/>
            <person name="Fletcher S.J."/>
            <person name="Hayward A."/>
            <person name="Shaw L.M."/>
            <person name="Masouleh A.K."/>
            <person name="Furtado A."/>
            <person name="Henry R.J."/>
            <person name="Mitter N."/>
        </authorList>
    </citation>
    <scope>NUCLEOTIDE SEQUENCE [LARGE SCALE GENOMIC DNA]</scope>
    <source>
        <strain evidence="2">cv. Hass</strain>
    </source>
</reference>
<accession>A0ACC2L8G5</accession>
<keyword evidence="2" id="KW-1185">Reference proteome</keyword>
<protein>
    <submittedName>
        <fullName evidence="1">Uncharacterized protein</fullName>
    </submittedName>
</protein>
<sequence>MDARTKLRLALGSVKDHASIGKAMVFRRDLFCAIDIAVVRATAHNNAPVDEQFVREILSLVSKSPRAVTFLTRRISHRLHKTQDQIVALKNLLLVHRLLRGGSRDFEQELLKTYLYGNFPLNLHLFPKNSGDSIAFLHSYAAFLVERMRWVTNQEGKLEPVLSHGSDQFYEEKSKGTIFFRLPKSLAFLDRVMDCFPIDMTWVDFITRVALINILRESFQVYRSLSEGITALVDCFFDHKEPQRAMALEIYRRASSQSYRLSACLENCKRIIGSISLEYPSIRIITMDCVSAMEESMSCSRTVGSWPISTDHPSILDVKKPSKQVTDTSREANIGEEVMEEPVGVLVSPFPCKLETKISREWVEFDKEETQSSGLFFPGIDDQSPGFADDLQIHGLEIKQEKSNGYYNPFVDPVDGW</sequence>
<name>A0ACC2L8G5_PERAE</name>
<evidence type="ECO:0000313" key="1">
    <source>
        <dbReference type="EMBL" id="KAJ8629511.1"/>
    </source>
</evidence>
<organism evidence="1 2">
    <name type="scientific">Persea americana</name>
    <name type="common">Avocado</name>
    <dbReference type="NCBI Taxonomy" id="3435"/>
    <lineage>
        <taxon>Eukaryota</taxon>
        <taxon>Viridiplantae</taxon>
        <taxon>Streptophyta</taxon>
        <taxon>Embryophyta</taxon>
        <taxon>Tracheophyta</taxon>
        <taxon>Spermatophyta</taxon>
        <taxon>Magnoliopsida</taxon>
        <taxon>Magnoliidae</taxon>
        <taxon>Laurales</taxon>
        <taxon>Lauraceae</taxon>
        <taxon>Persea</taxon>
    </lineage>
</organism>
<proteinExistence type="predicted"/>